<feature type="transmembrane region" description="Helical" evidence="2">
    <location>
        <begin position="74"/>
        <end position="95"/>
    </location>
</feature>
<accession>A0AAD9ZBN4</accession>
<dbReference type="InterPro" id="IPR021840">
    <property type="entry name" value="DUF3433"/>
</dbReference>
<dbReference type="EMBL" id="JASNWA010000006">
    <property type="protein sequence ID" value="KAK3175225.1"/>
    <property type="molecule type" value="Genomic_DNA"/>
</dbReference>
<proteinExistence type="predicted"/>
<gene>
    <name evidence="4" type="ORF">OEA41_002471</name>
</gene>
<sequence length="1416" mass="157302">MAILPGLANGVPYTIGADGLVFIDGEIFNTASPTTATLFDGQELVVGPTGAVSIQDLSPVDPRKPKIGVTARDYVVGAFIPTILAVLFSIPWHLLHSAIKEIEPFYQLHNADGVSADNSLTLDYRASVNVVATFTAMRKRHYLVWWSGIVSLIILLLPPLASETVFIGFVGQGRCTATSGRDACIPELSVFPVAARVVQGILAFVALMTFALAIAVLQRKSGVYANPLSIAGLASLFQDQRLIEDFRRLNPYATPKELRNSLRGNRYRVGTYSEVDGSTSYGLTLVHTNALPMEEHSRTSSMGGKKYASVAVSAVDEQSAPVRKKPSSSPWIHPAIVVAFSLFVLGLEALIIYYNRVGGDTGFERFMDSEAFGVSFLFTAIGVILKMYWHSLDDEIRTMEPYRQLLHGDAKASDSILLAPCSNPFTGFFHSISHGHFFNAYTSLVAILCEPLIVALANIPFKPGTAYQAYMVATWISVAVLGMMLVGIVWFLCRKKTPGMIRRPDTIAAVLLSLCGSHMLGEFMGMAQMDKRTRDGIVKRCERRYAMGRSVGVDGVEREVVDEDIFVGQQEPPRMSSTVFVPLPFPAQNSAGTTIARSIETSNVSNTALEEPLLATTGLSGSPNMTKAGSTVAENTPKPTARKRKASQSVTKPRTKKPRKAKVEATTETIEADPTVIGHGAYSTRARKFVYKQNSSVFVGKSVPKTPETMEYFEKQKKKIIEEESYHQITEGSVIVKTTDGYGLVMMVKGGMYTNRPGEEKQLRERCEAAFKAFTKAYPPETPEKTDNRHVIALENERKEWTKRGLPWGRLHLTPWHESGHPKEPLTLSRNASKINATQMDTLKAFMRDTAWEHDQGSNWLRVLDEEAWRRMNKWYQDLQEAGKFEHLYQGPNGCYSALVPIANLAVQPHRDPKDARGSWTQTNAWAEAHDIPGAGDIVWCRSYYLEHWVTPILKGQRFCNTRFNKEDVVNPKPQIYVCPVPECSNTVGVVSSLRSHIGKYHFKLSDAEVEQITSGMADGGVFDEKEARSVARMLATRTNLQDKKKREREEKAKLGKTGKLGKKGKQVKKREARAISMSDETSFGVIEMEKRKSLIIRHASRPETANPIIIYLKRGMPTSYGSSIAENIYNLATSANATVVYVEYRLSRAFPYPVPIHTVVRAYDWVQENLAGSTAKAHDQIAPSRIGVCGELVGGSLAGMLALTECHSASLGISAAALGNPIIDWTALHSSGTRPESEITGRMKVTKKNQKSLEKNLLAIDSLVTLREEYFPKAEKYHDPFTSPLLFFRTPSSELPLEHTPPQPSDGDSNPENAVLEPTKTRRFLRKYPPTYSDLILPHMRVNVGKESVLRDQGIELVDLMRRSFGRWEVDRFTHLGKDYPQRGFEAVDREGLGLWDEEEILEIGHWFGDVLRKP</sequence>
<feature type="compositionally biased region" description="Polar residues" evidence="1">
    <location>
        <begin position="617"/>
        <end position="638"/>
    </location>
</feature>
<dbReference type="InterPro" id="IPR013087">
    <property type="entry name" value="Znf_C2H2_type"/>
</dbReference>
<feature type="region of interest" description="Disordered" evidence="1">
    <location>
        <begin position="616"/>
        <end position="666"/>
    </location>
</feature>
<feature type="transmembrane region" description="Helical" evidence="2">
    <location>
        <begin position="505"/>
        <end position="527"/>
    </location>
</feature>
<dbReference type="PANTHER" id="PTHR37544:SF3">
    <property type="entry name" value="SPRAY"/>
    <property type="match status" value="1"/>
</dbReference>
<dbReference type="Pfam" id="PF07859">
    <property type="entry name" value="Abhydrolase_3"/>
    <property type="match status" value="1"/>
</dbReference>
<name>A0AAD9ZBN4_9LECA</name>
<feature type="transmembrane region" description="Helical" evidence="2">
    <location>
        <begin position="331"/>
        <end position="352"/>
    </location>
</feature>
<keyword evidence="5" id="KW-1185">Reference proteome</keyword>
<organism evidence="4 5">
    <name type="scientific">Lepraria neglecta</name>
    <dbReference type="NCBI Taxonomy" id="209136"/>
    <lineage>
        <taxon>Eukaryota</taxon>
        <taxon>Fungi</taxon>
        <taxon>Dikarya</taxon>
        <taxon>Ascomycota</taxon>
        <taxon>Pezizomycotina</taxon>
        <taxon>Lecanoromycetes</taxon>
        <taxon>OSLEUM clade</taxon>
        <taxon>Lecanoromycetidae</taxon>
        <taxon>Lecanorales</taxon>
        <taxon>Lecanorineae</taxon>
        <taxon>Stereocaulaceae</taxon>
        <taxon>Lepraria</taxon>
    </lineage>
</organism>
<feature type="transmembrane region" description="Helical" evidence="2">
    <location>
        <begin position="197"/>
        <end position="217"/>
    </location>
</feature>
<keyword evidence="2" id="KW-0472">Membrane</keyword>
<dbReference type="InterPro" id="IPR029058">
    <property type="entry name" value="AB_hydrolase_fold"/>
</dbReference>
<dbReference type="SUPFAM" id="SSF53474">
    <property type="entry name" value="alpha/beta-Hydrolases"/>
    <property type="match status" value="1"/>
</dbReference>
<dbReference type="Gene3D" id="3.40.50.1820">
    <property type="entry name" value="alpha/beta hydrolase"/>
    <property type="match status" value="1"/>
</dbReference>
<comment type="caution">
    <text evidence="4">The sequence shown here is derived from an EMBL/GenBank/DDBJ whole genome shotgun (WGS) entry which is preliminary data.</text>
</comment>
<dbReference type="Proteomes" id="UP001276659">
    <property type="component" value="Unassembled WGS sequence"/>
</dbReference>
<evidence type="ECO:0000313" key="4">
    <source>
        <dbReference type="EMBL" id="KAK3175225.1"/>
    </source>
</evidence>
<dbReference type="InterPro" id="IPR013094">
    <property type="entry name" value="AB_hydrolase_3"/>
</dbReference>
<evidence type="ECO:0000259" key="3">
    <source>
        <dbReference type="PROSITE" id="PS00028"/>
    </source>
</evidence>
<keyword evidence="2" id="KW-1133">Transmembrane helix</keyword>
<feature type="transmembrane region" description="Helical" evidence="2">
    <location>
        <begin position="467"/>
        <end position="493"/>
    </location>
</feature>
<feature type="transmembrane region" description="Helical" evidence="2">
    <location>
        <begin position="142"/>
        <end position="161"/>
    </location>
</feature>
<feature type="region of interest" description="Disordered" evidence="1">
    <location>
        <begin position="1293"/>
        <end position="1318"/>
    </location>
</feature>
<evidence type="ECO:0000256" key="2">
    <source>
        <dbReference type="SAM" id="Phobius"/>
    </source>
</evidence>
<feature type="transmembrane region" description="Helical" evidence="2">
    <location>
        <begin position="372"/>
        <end position="389"/>
    </location>
</feature>
<feature type="compositionally biased region" description="Basic and acidic residues" evidence="1">
    <location>
        <begin position="1041"/>
        <end position="1054"/>
    </location>
</feature>
<feature type="region of interest" description="Disordered" evidence="1">
    <location>
        <begin position="1037"/>
        <end position="1074"/>
    </location>
</feature>
<protein>
    <recommendedName>
        <fullName evidence="3">C2H2-type domain-containing protein</fullName>
    </recommendedName>
</protein>
<reference evidence="4" key="1">
    <citation type="submission" date="2022-11" db="EMBL/GenBank/DDBJ databases">
        <title>Chromosomal genome sequence assembly and mating type (MAT) locus characterization of the leprose asexual lichenized fungus Lepraria neglecta (Nyl.) Erichsen.</title>
        <authorList>
            <person name="Allen J.L."/>
            <person name="Pfeffer B."/>
        </authorList>
    </citation>
    <scope>NUCLEOTIDE SEQUENCE</scope>
    <source>
        <strain evidence="4">Allen 5258</strain>
    </source>
</reference>
<feature type="transmembrane region" description="Helical" evidence="2">
    <location>
        <begin position="438"/>
        <end position="461"/>
    </location>
</feature>
<evidence type="ECO:0000256" key="1">
    <source>
        <dbReference type="SAM" id="MobiDB-lite"/>
    </source>
</evidence>
<dbReference type="PROSITE" id="PS00028">
    <property type="entry name" value="ZINC_FINGER_C2H2_1"/>
    <property type="match status" value="1"/>
</dbReference>
<feature type="domain" description="C2H2-type" evidence="3">
    <location>
        <begin position="979"/>
        <end position="1002"/>
    </location>
</feature>
<keyword evidence="2" id="KW-0812">Transmembrane</keyword>
<feature type="compositionally biased region" description="Basic residues" evidence="1">
    <location>
        <begin position="1055"/>
        <end position="1072"/>
    </location>
</feature>
<dbReference type="GO" id="GO:0016787">
    <property type="term" value="F:hydrolase activity"/>
    <property type="evidence" value="ECO:0007669"/>
    <property type="project" value="InterPro"/>
</dbReference>
<dbReference type="PANTHER" id="PTHR37544">
    <property type="entry name" value="SPRAY-RELATED"/>
    <property type="match status" value="1"/>
</dbReference>
<evidence type="ECO:0000313" key="5">
    <source>
        <dbReference type="Proteomes" id="UP001276659"/>
    </source>
</evidence>
<dbReference type="Pfam" id="PF11915">
    <property type="entry name" value="DUF3433"/>
    <property type="match status" value="2"/>
</dbReference>